<evidence type="ECO:0000313" key="2">
    <source>
        <dbReference type="Proteomes" id="UP000295293"/>
    </source>
</evidence>
<reference evidence="1 2" key="1">
    <citation type="submission" date="2019-03" db="EMBL/GenBank/DDBJ databases">
        <title>Genomic Encyclopedia of Type Strains, Phase IV (KMG-IV): sequencing the most valuable type-strain genomes for metagenomic binning, comparative biology and taxonomic classification.</title>
        <authorList>
            <person name="Goeker M."/>
        </authorList>
    </citation>
    <scope>NUCLEOTIDE SEQUENCE [LARGE SCALE GENOMIC DNA]</scope>
    <source>
        <strain evidence="1 2">DSM 21667</strain>
    </source>
</reference>
<dbReference type="RefSeq" id="WP_133818151.1">
    <property type="nucleotide sequence ID" value="NZ_SNZH01000004.1"/>
</dbReference>
<dbReference type="OrthoDB" id="191694at2"/>
<dbReference type="Proteomes" id="UP000295293">
    <property type="component" value="Unassembled WGS sequence"/>
</dbReference>
<protein>
    <recommendedName>
        <fullName evidence="3">2'-5' RNA ligase superfamily protein</fullName>
    </recommendedName>
</protein>
<comment type="caution">
    <text evidence="1">The sequence shown here is derived from an EMBL/GenBank/DDBJ whole genome shotgun (WGS) entry which is preliminary data.</text>
</comment>
<evidence type="ECO:0000313" key="1">
    <source>
        <dbReference type="EMBL" id="TDR45785.1"/>
    </source>
</evidence>
<name>A0A4R6Z2G0_9GAMM</name>
<proteinExistence type="predicted"/>
<dbReference type="AlphaFoldDB" id="A0A4R6Z2G0"/>
<dbReference type="EMBL" id="SNZH01000004">
    <property type="protein sequence ID" value="TDR45785.1"/>
    <property type="molecule type" value="Genomic_DNA"/>
</dbReference>
<sequence length="137" mass="15771">MRLAGTYRYSPELRKGSHQRRDGGSTQWWLIIDAEAELGRYLRHLFGLAHYRTRALKDPLWGPHISVIRGETPLQPQHWRHYDGQRVEFELDWAAQEHSGFVWCPVQCPAALDLREELGLARSPQPPLHLTIGNGNG</sequence>
<keyword evidence="2" id="KW-1185">Reference proteome</keyword>
<evidence type="ECO:0008006" key="3">
    <source>
        <dbReference type="Google" id="ProtNLM"/>
    </source>
</evidence>
<accession>A0A4R6Z2G0</accession>
<organism evidence="1 2">
    <name type="scientific">Tahibacter aquaticus</name>
    <dbReference type="NCBI Taxonomy" id="520092"/>
    <lineage>
        <taxon>Bacteria</taxon>
        <taxon>Pseudomonadati</taxon>
        <taxon>Pseudomonadota</taxon>
        <taxon>Gammaproteobacteria</taxon>
        <taxon>Lysobacterales</taxon>
        <taxon>Rhodanobacteraceae</taxon>
        <taxon>Tahibacter</taxon>
    </lineage>
</organism>
<gene>
    <name evidence="1" type="ORF">DFR29_104213</name>
</gene>